<proteinExistence type="predicted"/>
<dbReference type="InterPro" id="IPR046341">
    <property type="entry name" value="SET_dom_sf"/>
</dbReference>
<evidence type="ECO:0000256" key="16">
    <source>
        <dbReference type="SAM" id="MobiDB-lite"/>
    </source>
</evidence>
<feature type="region of interest" description="Disordered" evidence="16">
    <location>
        <begin position="2305"/>
        <end position="2331"/>
    </location>
</feature>
<feature type="compositionally biased region" description="Low complexity" evidence="16">
    <location>
        <begin position="1140"/>
        <end position="1155"/>
    </location>
</feature>
<dbReference type="PROSITE" id="PS51543">
    <property type="entry name" value="FYRC"/>
    <property type="match status" value="1"/>
</dbReference>
<keyword evidence="12" id="KW-0010">Activator</keyword>
<dbReference type="InterPro" id="IPR001214">
    <property type="entry name" value="SET_dom"/>
</dbReference>
<feature type="compositionally biased region" description="Gly residues" evidence="16">
    <location>
        <begin position="1065"/>
        <end position="1076"/>
    </location>
</feature>
<organism evidence="20">
    <name type="scientific">Ornithodoros turicata</name>
    <dbReference type="NCBI Taxonomy" id="34597"/>
    <lineage>
        <taxon>Eukaryota</taxon>
        <taxon>Metazoa</taxon>
        <taxon>Ecdysozoa</taxon>
        <taxon>Arthropoda</taxon>
        <taxon>Chelicerata</taxon>
        <taxon>Arachnida</taxon>
        <taxon>Acari</taxon>
        <taxon>Parasitiformes</taxon>
        <taxon>Ixodida</taxon>
        <taxon>Ixodoidea</taxon>
        <taxon>Argasidae</taxon>
        <taxon>Ornithodorinae</taxon>
        <taxon>Ornithodoros</taxon>
    </lineage>
</organism>
<feature type="compositionally biased region" description="Low complexity" evidence="16">
    <location>
        <begin position="1468"/>
        <end position="1486"/>
    </location>
</feature>
<feature type="compositionally biased region" description="Acidic residues" evidence="16">
    <location>
        <begin position="626"/>
        <end position="638"/>
    </location>
</feature>
<evidence type="ECO:0000256" key="3">
    <source>
        <dbReference type="ARBA" id="ARBA00022603"/>
    </source>
</evidence>
<dbReference type="InterPro" id="IPR013083">
    <property type="entry name" value="Znf_RING/FYVE/PHD"/>
</dbReference>
<evidence type="ECO:0000256" key="7">
    <source>
        <dbReference type="ARBA" id="ARBA00022737"/>
    </source>
</evidence>
<dbReference type="InterPro" id="IPR001965">
    <property type="entry name" value="Znf_PHD"/>
</dbReference>
<feature type="compositionally biased region" description="Low complexity" evidence="16">
    <location>
        <begin position="289"/>
        <end position="306"/>
    </location>
</feature>
<feature type="region of interest" description="Disordered" evidence="16">
    <location>
        <begin position="1737"/>
        <end position="1795"/>
    </location>
</feature>
<feature type="region of interest" description="Disordered" evidence="16">
    <location>
        <begin position="872"/>
        <end position="922"/>
    </location>
</feature>
<dbReference type="Pfam" id="PF05964">
    <property type="entry name" value="FYRN"/>
    <property type="match status" value="1"/>
</dbReference>
<feature type="region of interest" description="Disordered" evidence="16">
    <location>
        <begin position="395"/>
        <end position="545"/>
    </location>
</feature>
<evidence type="ECO:0000256" key="12">
    <source>
        <dbReference type="ARBA" id="ARBA00023159"/>
    </source>
</evidence>
<feature type="region of interest" description="Disordered" evidence="16">
    <location>
        <begin position="2147"/>
        <end position="2226"/>
    </location>
</feature>
<feature type="compositionally biased region" description="Low complexity" evidence="16">
    <location>
        <begin position="1613"/>
        <end position="1622"/>
    </location>
</feature>
<feature type="compositionally biased region" description="Pro residues" evidence="16">
    <location>
        <begin position="1400"/>
        <end position="1420"/>
    </location>
</feature>
<dbReference type="InterPro" id="IPR034732">
    <property type="entry name" value="EPHD"/>
</dbReference>
<feature type="compositionally biased region" description="Pro residues" evidence="16">
    <location>
        <begin position="110"/>
        <end position="120"/>
    </location>
</feature>
<feature type="compositionally biased region" description="Basic residues" evidence="16">
    <location>
        <begin position="2429"/>
        <end position="2439"/>
    </location>
</feature>
<feature type="region of interest" description="Disordered" evidence="16">
    <location>
        <begin position="1"/>
        <end position="306"/>
    </location>
</feature>
<feature type="compositionally biased region" description="Basic residues" evidence="16">
    <location>
        <begin position="2462"/>
        <end position="2471"/>
    </location>
</feature>
<feature type="compositionally biased region" description="Basic and acidic residues" evidence="16">
    <location>
        <begin position="2309"/>
        <end position="2320"/>
    </location>
</feature>
<feature type="region of interest" description="Disordered" evidence="16">
    <location>
        <begin position="774"/>
        <end position="796"/>
    </location>
</feature>
<dbReference type="SMART" id="SM00249">
    <property type="entry name" value="PHD"/>
    <property type="match status" value="1"/>
</dbReference>
<keyword evidence="14" id="KW-0539">Nucleus</keyword>
<feature type="domain" description="PHD-type" evidence="19">
    <location>
        <begin position="2960"/>
        <end position="3068"/>
    </location>
</feature>
<keyword evidence="15" id="KW-0175">Coiled coil</keyword>
<dbReference type="Gene3D" id="2.170.270.10">
    <property type="entry name" value="SET domain"/>
    <property type="match status" value="1"/>
</dbReference>
<dbReference type="InterPro" id="IPR003889">
    <property type="entry name" value="FYrich_C"/>
</dbReference>
<dbReference type="GO" id="GO:0032259">
    <property type="term" value="P:methylation"/>
    <property type="evidence" value="ECO:0007669"/>
    <property type="project" value="UniProtKB-KW"/>
</dbReference>
<feature type="compositionally biased region" description="Polar residues" evidence="16">
    <location>
        <begin position="779"/>
        <end position="793"/>
    </location>
</feature>
<keyword evidence="2" id="KW-0597">Phosphoprotein</keyword>
<feature type="compositionally biased region" description="Pro residues" evidence="16">
    <location>
        <begin position="1106"/>
        <end position="1118"/>
    </location>
</feature>
<feature type="compositionally biased region" description="Low complexity" evidence="16">
    <location>
        <begin position="1224"/>
        <end position="1259"/>
    </location>
</feature>
<feature type="compositionally biased region" description="Low complexity" evidence="16">
    <location>
        <begin position="2445"/>
        <end position="2458"/>
    </location>
</feature>
<feature type="compositionally biased region" description="Basic and acidic residues" evidence="16">
    <location>
        <begin position="2387"/>
        <end position="2397"/>
    </location>
</feature>
<evidence type="ECO:0000259" key="18">
    <source>
        <dbReference type="PROSITE" id="PS50868"/>
    </source>
</evidence>
<keyword evidence="7" id="KW-0677">Repeat</keyword>
<feature type="compositionally biased region" description="Low complexity" evidence="16">
    <location>
        <begin position="1035"/>
        <end position="1064"/>
    </location>
</feature>
<keyword evidence="3 20" id="KW-0489">Methyltransferase</keyword>
<feature type="compositionally biased region" description="Pro residues" evidence="16">
    <location>
        <begin position="893"/>
        <end position="904"/>
    </location>
</feature>
<feature type="region of interest" description="Disordered" evidence="16">
    <location>
        <begin position="2580"/>
        <end position="2604"/>
    </location>
</feature>
<evidence type="ECO:0000256" key="9">
    <source>
        <dbReference type="ARBA" id="ARBA00022833"/>
    </source>
</evidence>
<dbReference type="InterPro" id="IPR003616">
    <property type="entry name" value="Post-SET_dom"/>
</dbReference>
<dbReference type="PROSITE" id="PS50868">
    <property type="entry name" value="POST_SET"/>
    <property type="match status" value="1"/>
</dbReference>
<feature type="compositionally biased region" description="Polar residues" evidence="16">
    <location>
        <begin position="1512"/>
        <end position="1523"/>
    </location>
</feature>
<dbReference type="Pfam" id="PF13832">
    <property type="entry name" value="zf-HC5HC2H_2"/>
    <property type="match status" value="1"/>
</dbReference>
<feature type="compositionally biased region" description="Acidic residues" evidence="16">
    <location>
        <begin position="573"/>
        <end position="588"/>
    </location>
</feature>
<keyword evidence="6" id="KW-0479">Metal-binding</keyword>
<feature type="region of interest" description="Disordered" evidence="16">
    <location>
        <begin position="1976"/>
        <end position="2038"/>
    </location>
</feature>
<evidence type="ECO:0000259" key="19">
    <source>
        <dbReference type="PROSITE" id="PS51805"/>
    </source>
</evidence>
<feature type="coiled-coil region" evidence="15">
    <location>
        <begin position="958"/>
        <end position="988"/>
    </location>
</feature>
<dbReference type="GO" id="GO:0003713">
    <property type="term" value="F:transcription coactivator activity"/>
    <property type="evidence" value="ECO:0007669"/>
    <property type="project" value="TreeGrafter"/>
</dbReference>
<dbReference type="FunFam" id="2.170.270.10:FF:000003">
    <property type="entry name" value="Histone-lysine N-methyltransferase"/>
    <property type="match status" value="1"/>
</dbReference>
<evidence type="ECO:0000256" key="10">
    <source>
        <dbReference type="ARBA" id="ARBA00022853"/>
    </source>
</evidence>
<feature type="compositionally biased region" description="Low complexity" evidence="16">
    <location>
        <begin position="2372"/>
        <end position="2383"/>
    </location>
</feature>
<feature type="compositionally biased region" description="Pro residues" evidence="16">
    <location>
        <begin position="64"/>
        <end position="75"/>
    </location>
</feature>
<dbReference type="PROSITE" id="PS51805">
    <property type="entry name" value="EPHD"/>
    <property type="match status" value="1"/>
</dbReference>
<evidence type="ECO:0000256" key="4">
    <source>
        <dbReference type="ARBA" id="ARBA00022679"/>
    </source>
</evidence>
<feature type="compositionally biased region" description="Basic and acidic residues" evidence="16">
    <location>
        <begin position="2404"/>
        <end position="2414"/>
    </location>
</feature>
<keyword evidence="11" id="KW-0805">Transcription regulation</keyword>
<dbReference type="GO" id="GO:0045944">
    <property type="term" value="P:positive regulation of transcription by RNA polymerase II"/>
    <property type="evidence" value="ECO:0007669"/>
    <property type="project" value="TreeGrafter"/>
</dbReference>
<dbReference type="InterPro" id="IPR003888">
    <property type="entry name" value="FYrich_N"/>
</dbReference>
<dbReference type="FunFam" id="3.30.40.10:FF:000002">
    <property type="entry name" value="Histone-lysine N-methyltransferase"/>
    <property type="match status" value="1"/>
</dbReference>
<dbReference type="SUPFAM" id="SSF82199">
    <property type="entry name" value="SET domain"/>
    <property type="match status" value="1"/>
</dbReference>
<feature type="compositionally biased region" description="Basic and acidic residues" evidence="16">
    <location>
        <begin position="610"/>
        <end position="625"/>
    </location>
</feature>
<keyword evidence="5" id="KW-0949">S-adenosyl-L-methionine</keyword>
<dbReference type="PANTHER" id="PTHR45888">
    <property type="entry name" value="HL01030P-RELATED"/>
    <property type="match status" value="1"/>
</dbReference>
<dbReference type="PROSITE" id="PS50280">
    <property type="entry name" value="SET"/>
    <property type="match status" value="1"/>
</dbReference>
<feature type="compositionally biased region" description="Pro residues" evidence="16">
    <location>
        <begin position="226"/>
        <end position="238"/>
    </location>
</feature>
<feature type="compositionally biased region" description="Basic and acidic residues" evidence="16">
    <location>
        <begin position="2001"/>
        <end position="2016"/>
    </location>
</feature>
<feature type="region of interest" description="Disordered" evidence="16">
    <location>
        <begin position="1029"/>
        <end position="1259"/>
    </location>
</feature>
<dbReference type="Gene3D" id="3.30.160.360">
    <property type="match status" value="1"/>
</dbReference>
<evidence type="ECO:0000256" key="1">
    <source>
        <dbReference type="ARBA" id="ARBA00004123"/>
    </source>
</evidence>
<feature type="region of interest" description="Disordered" evidence="16">
    <location>
        <begin position="610"/>
        <end position="698"/>
    </location>
</feature>
<dbReference type="CDD" id="cd19171">
    <property type="entry name" value="SET_KMT2C_2D"/>
    <property type="match status" value="1"/>
</dbReference>
<keyword evidence="10" id="KW-0156">Chromatin regulator</keyword>
<dbReference type="GO" id="GO:0042800">
    <property type="term" value="F:histone H3K4 methyltransferase activity"/>
    <property type="evidence" value="ECO:0007669"/>
    <property type="project" value="TreeGrafter"/>
</dbReference>
<feature type="compositionally biased region" description="Basic and acidic residues" evidence="16">
    <location>
        <begin position="639"/>
        <end position="659"/>
    </location>
</feature>
<dbReference type="SMART" id="SM00542">
    <property type="entry name" value="FYRC"/>
    <property type="match status" value="1"/>
</dbReference>
<reference evidence="20" key="1">
    <citation type="submission" date="2018-03" db="EMBL/GenBank/DDBJ databases">
        <title>The relapsing fever spirochete Borrelia turicatae persists in the highly oxidative environment of its soft-bodied tick vector.</title>
        <authorList>
            <person name="Bourret T.J."/>
            <person name="Boyle W.K."/>
            <person name="Valenzuela J.G."/>
            <person name="Oliveira F."/>
            <person name="Lopez J.E."/>
        </authorList>
    </citation>
    <scope>NUCLEOTIDE SEQUENCE</scope>
    <source>
        <strain evidence="20">Kansas strain/isolate</strain>
        <tissue evidence="20">Salivary glands</tissue>
    </source>
</reference>
<feature type="compositionally biased region" description="Basic and acidic residues" evidence="16">
    <location>
        <begin position="1491"/>
        <end position="1502"/>
    </location>
</feature>
<evidence type="ECO:0000256" key="6">
    <source>
        <dbReference type="ARBA" id="ARBA00022723"/>
    </source>
</evidence>
<evidence type="ECO:0000256" key="5">
    <source>
        <dbReference type="ARBA" id="ARBA00022691"/>
    </source>
</evidence>
<feature type="compositionally biased region" description="Pro residues" evidence="16">
    <location>
        <begin position="1156"/>
        <end position="1165"/>
    </location>
</feature>
<name>A0A2R5LI18_9ACAR</name>
<feature type="region of interest" description="Disordered" evidence="16">
    <location>
        <begin position="2786"/>
        <end position="2900"/>
    </location>
</feature>
<evidence type="ECO:0000256" key="8">
    <source>
        <dbReference type="ARBA" id="ARBA00022771"/>
    </source>
</evidence>
<evidence type="ECO:0000256" key="14">
    <source>
        <dbReference type="ARBA" id="ARBA00023242"/>
    </source>
</evidence>
<feature type="region of interest" description="Disordered" evidence="16">
    <location>
        <begin position="1910"/>
        <end position="1964"/>
    </location>
</feature>
<feature type="compositionally biased region" description="Low complexity" evidence="16">
    <location>
        <begin position="1"/>
        <end position="42"/>
    </location>
</feature>
<feature type="region of interest" description="Disordered" evidence="16">
    <location>
        <begin position="1368"/>
        <end position="1622"/>
    </location>
</feature>
<dbReference type="SMART" id="SM00317">
    <property type="entry name" value="SET"/>
    <property type="match status" value="1"/>
</dbReference>
<feature type="compositionally biased region" description="Polar residues" evidence="16">
    <location>
        <begin position="183"/>
        <end position="200"/>
    </location>
</feature>
<sequence>MLGECTSPAGSLSPSAPSPTSSQKIGASAQSPLSPAAAQRSPGPVRIPQAPMSPLIQVSRVRPPIDPSRLPPSESPYPLQGLTTPGPSDATRFVHPARPPPLGSATHTPPHTPVPYPVSPRPSSTAPVDPYAQMVGTPRPSTSEVGYHVRTPPMARPPRPQTLDPYASQPATPRPSQGADPFPSQSSATEQPQPHVQYSPQGGFVGPRVSQEGYIRTSQGGDSFSPGPPQRSPDPFGGPDPYARPIGTPRPSMRPDDDGSQAVAKQQLRDLLQRQMKKQQDPTSPLPPAAVVQPQQRMAQPWQQPQPGMIVQGSRMVLSSGGAELGFRAPLPPGAAAKMALPGDQQGGFPHPVGTVLPGILDPRGQQQGGPLRAPVSDVRLRMLILQQRQQLRHQHWQQHIQQQRMALGRPPAPVPTSPGGLPSMGSIGPDGFPGQRAVAPQAQSLQQQQQHSPVTRGIPFNQQAPADAQEGVQLPDGSFLTSSTSSSTFPVKQESVSQGAKTTASGPLAAQVGSSAAKLPAKPQKKEQSAQGEARIPSVAHGTHHHVAAEVAKKKTTAGDLVKEVEAQGGAEDPEEAIGDMEDDLDDDELLGLGNDFNILEYADPELDKAFGGEGEKSNILDEHLDLDDKEDDLDEVGEMKSRAEAEVKEEPGSREQKPNVSTSSDPHKVKVKPKETTQPNFPDFPQPTRSTPQNVAGFPLHEASRVSRAPSAPFGTSEVVTGLPTPAMRPPPPYAPSPVTRTVVRPPPSTDRPLLLQEQPLLLEDLVEQEKREQRRTQCGSDAATPTTSLLSDVDFERLKEDVLSGPPDDSIGGPVAPLLPPVVSPVVVPQQHAMVGHRFAHVHMPPQQQQQQGWGGHDMGMRQPMMGGGAPGGGMRMMGPHRPDHLSPGSTPPSAGPPQLPPIQSLPAPPAPPSMPPTLGVDPEQHRLQLAQYQAAVATYEQWLAQQEALLGSQKKVLETEVGKLRKAKKALSSKQRQLTKAGQELPQHNAMELMRIAQEQPSLQKQLDQVRKLYRQHTMVLQEYRAKQQKRQQQQQMQQQQMQQHQMQQQQMQQQGHMGSMMGGPGMGGPQLGGPTVPTPGKLVQQHPQHSQHVSVSGAGVPGPPPSPMPPPSSPMGSLCPSPRMQPPSSPLMQHSPMSAPSPLLSQLSPQQPSPRTPRPPSLHLVSQDEQGLLGDGYQHRESMDKMQQMMPTVLQGMLPQRSPHPEGSEVGDGEDFQQHHPSPQQQQQVQQQQAQQQQQQQHQQQLQQMQLQQQLQQQQLQQQQLQQQQLQQQKHQQYQQQQQVQQQLQHHQQFQQQQVPSGKEASMGMHQGPPRHQSTGGVPMVRPFSQQDQQHPMIHPRFPGSTQIPRYLIRQGDFQLKNLATTPLSGSDPLSQHPPGHPYLQRTGGGVHPMMRPPPPYPDHLRKPPPSPSPSPGHTSSAPDTPTADTDPSRTPPSLSRPNSQPALQSPDPRSSPMERHFSPGTPSSSSSLPQRSPAVSMSAPDEIRNDAGDRSVESLSDLLSRVSKTPSESPSPQSRHEQATEVPSPGRSVHEGTTPPLSKQESILQYLRAGSVGSPASNSNSSRSSMEASGGTTPGAGGDPTTPCASENPQCPPTSAYQCVSLSPTSSPTPSTYILQTSQAVTMADTFTSEGGDGMPSLHMRQQMIRVGQGTMTVPASSGFLRGATPQQQQRMQFMQQIRQQQMLMQQQQSQYVPQQQGLAIRRLPGPRQFPDPQFARAAFYRANSPARNFGVRPGGGNNPPTSGLPGGSPHTVGGGRGAPPTSPPKATASTDVGGSEESSTPTQSLLHRVAESGSSSFGGSTFHVGPSSTLMSYGADQLATSVFVSLDYPATATHDGCVSSEVLLSLEDGSSGTPQEEEEMDSSRVALLVVGDEDALAEPPERQEEPLDVAVVVETVGPLATPEPELQGDDTPRGEDESSPSGSEGADMSIHSGCTDVLHSGDHNYSNPPPCAVEEDFERIPEERSLFCQDETPAEIKTEDLPVEDSDTAPEEKNSLERYTPEREPSPQVNLPSPPALTATGASSMSFPSSVTHTLNFTLRQTGMPQTVRLPHDESQVIVLPAKPVVPQLSPSPPAEHQLKSEPVSVPPTPPHMVYRMHPSTQGITPPATPSKPMRWLRGPETGHVAIKEEVSVQPLPTPQVTVKQEEKSAPSPCQMACHKQEEETDVGEDVERRTPQQADGLCEPSPTSQGDQGGSNSCDVTPEQRVLVTPPPGTPTLQAVPVMEPPTAAPPAVVKVEATPVEAACAGGAEMLTPEVDEKPSLGGCAVNADSIDSMMSNEQNVLLKQLLQNCPSAETQKSEADTVEPEKGSTAPASKPVAVPVQAADVCSTQPSQPVVIAQAEGSVDQKPTPGSATTEILPSTTTPPASASAHTLTDGDKMEESKGRKLSYLDIRRAQLEREPTPPPPTAEDLALKRQQQRKRPKKPRPPPTTVSPSELSSSSVAPTRPSPKAKRPRKGSRGAEEDYELFVEALMVRLRALPPLRILEPLIRPNFNIGVAFGRGDLNLRETPLKGSFGKATLPSQADVYASFPFGDQPPPPVTPSSVVNPSPTPLRGFYNQEFSMHTRVTSGGADSNRCRDVDSPDSIVGASSPESAMFDAPYNFRGLQLIDEDSNDSSRSLSSPTVPIVAPIPVKAVPVPALKPFTDEKDKENAFPGAVRPKVCLPGQAFGGGPPTPLRDSANVSVTLTLTSEAVGDIRGVLCSLAKLLQIEPPSSYDIIERTTTPPSQKLGLYSNKNKEVTLEEEAEYLVDGKQRFCRHCEIMVSRSGAVKKQASQLQSSGSPKEEQEAALVCHEAREEPPSEERGISARDDLQQQEDDGLSKVSELEAAMKDDEEEQTGTESRTGSALECRPEPEDDLEGRSLADDEASPASEGTPHRKRSAKHALSIRAAKDQEPILKKWKDIRWKFWSVKLVNPPTYNTTSEDVSRLLDAQDICVKPEKPVEDTRRCILCHDVGDGETNGPARLLNMEVDVWVHLNCALWSQEVYETVNGALMNVASACRRACLLTCTRCHRTGASLRCFRLRCTNAYHFPCATREGCSFFKDKTILCPTHTPRVQNLENVLESVAVFRRVYINRDEHKQVASMIHKGEQHLLRVGSLIFLNIGQLLPHQLQAFHTPSCIYPVGFKVIRIYWSMHQLGARSRYFCSIKDLNGRPQFEIRVTENGKETVLTHLTPKGVWQKVLQPIENFRREAQAIKVFSNFITGEDLFGLTEPAIVRIIESLPGVDTLNDYSFRYGRSPFLELPLAINPTGCARAEPKLRTHFKRPHTLHTSHSSRLSLQTTGASGMMGACGDSSSPYTKHFVHSKSSQYRRMKTEWRNNVYLARSRIQGLGLYATRDLDKHTMVIEYIGQLIRNEIAERNEAIYEAQNRGVYMFRLEENRVIDATLSGGLARYMNHSCSPNCVAEVVQIDRENKILITTNRRITRGEELTYDYKFDVEDDQHKIPCLCGAPNCRKWMN</sequence>
<feature type="compositionally biased region" description="Low complexity" evidence="16">
    <location>
        <begin position="1088"/>
        <end position="1103"/>
    </location>
</feature>
<keyword evidence="9" id="KW-0862">Zinc</keyword>
<dbReference type="CDD" id="cd15666">
    <property type="entry name" value="ePHD2_KMT2C_like"/>
    <property type="match status" value="1"/>
</dbReference>
<feature type="compositionally biased region" description="Polar residues" evidence="16">
    <location>
        <begin position="2362"/>
        <end position="2371"/>
    </location>
</feature>
<dbReference type="Gene3D" id="3.30.40.10">
    <property type="entry name" value="Zinc/RING finger domain, C3HC4 (zinc finger)"/>
    <property type="match status" value="1"/>
</dbReference>
<dbReference type="Pfam" id="PF00856">
    <property type="entry name" value="SET"/>
    <property type="match status" value="1"/>
</dbReference>
<keyword evidence="13" id="KW-0804">Transcription</keyword>
<feature type="domain" description="Post-SET" evidence="18">
    <location>
        <begin position="3459"/>
        <end position="3475"/>
    </location>
</feature>
<feature type="compositionally biased region" description="Polar residues" evidence="16">
    <location>
        <begin position="2786"/>
        <end position="2795"/>
    </location>
</feature>
<dbReference type="PROSITE" id="PS51542">
    <property type="entry name" value="FYRN"/>
    <property type="match status" value="1"/>
</dbReference>
<dbReference type="EMBL" id="GGLE01005020">
    <property type="protein sequence ID" value="MBY09146.1"/>
    <property type="molecule type" value="Transcribed_RNA"/>
</dbReference>
<keyword evidence="8" id="KW-0863">Zinc-finger</keyword>
<keyword evidence="4 20" id="KW-0808">Transferase</keyword>
<dbReference type="GO" id="GO:0008270">
    <property type="term" value="F:zinc ion binding"/>
    <property type="evidence" value="ECO:0007669"/>
    <property type="project" value="UniProtKB-KW"/>
</dbReference>
<dbReference type="PANTHER" id="PTHR45888:SF6">
    <property type="entry name" value="HL01030P-RELATED"/>
    <property type="match status" value="1"/>
</dbReference>
<evidence type="ECO:0000259" key="17">
    <source>
        <dbReference type="PROSITE" id="PS50280"/>
    </source>
</evidence>
<feature type="region of interest" description="Disordered" evidence="16">
    <location>
        <begin position="1296"/>
        <end position="1329"/>
    </location>
</feature>
<feature type="compositionally biased region" description="Polar residues" evidence="16">
    <location>
        <begin position="1368"/>
        <end position="1379"/>
    </location>
</feature>
<feature type="compositionally biased region" description="Pro residues" evidence="16">
    <location>
        <begin position="910"/>
        <end position="919"/>
    </location>
</feature>
<evidence type="ECO:0000256" key="11">
    <source>
        <dbReference type="ARBA" id="ARBA00023015"/>
    </source>
</evidence>
<feature type="compositionally biased region" description="Polar residues" evidence="16">
    <location>
        <begin position="2197"/>
        <end position="2211"/>
    </location>
</feature>
<feature type="compositionally biased region" description="Polar residues" evidence="16">
    <location>
        <begin position="1594"/>
        <end position="1612"/>
    </location>
</feature>
<evidence type="ECO:0000256" key="13">
    <source>
        <dbReference type="ARBA" id="ARBA00023163"/>
    </source>
</evidence>
<feature type="compositionally biased region" description="Polar residues" evidence="16">
    <location>
        <begin position="1441"/>
        <end position="1453"/>
    </location>
</feature>
<dbReference type="Pfam" id="PF05965">
    <property type="entry name" value="FYRC"/>
    <property type="match status" value="1"/>
</dbReference>
<feature type="compositionally biased region" description="Basic and acidic residues" evidence="16">
    <location>
        <begin position="667"/>
        <end position="677"/>
    </location>
</feature>
<dbReference type="SMART" id="SM00508">
    <property type="entry name" value="PostSET"/>
    <property type="match status" value="1"/>
</dbReference>
<feature type="compositionally biased region" description="Low complexity" evidence="16">
    <location>
        <begin position="1559"/>
        <end position="1581"/>
    </location>
</feature>
<feature type="region of interest" description="Disordered" evidence="16">
    <location>
        <begin position="567"/>
        <end position="588"/>
    </location>
</feature>
<accession>A0A2R5LI18</accession>
<feature type="domain" description="SET" evidence="17">
    <location>
        <begin position="3335"/>
        <end position="3451"/>
    </location>
</feature>
<dbReference type="FunFam" id="3.30.160.360:FF:000001">
    <property type="entry name" value="Histone-lysine N-methyltransferase"/>
    <property type="match status" value="1"/>
</dbReference>
<evidence type="ECO:0000313" key="20">
    <source>
        <dbReference type="EMBL" id="MBY09146.1"/>
    </source>
</evidence>
<dbReference type="GO" id="GO:0044666">
    <property type="term" value="C:MLL3/4 complex"/>
    <property type="evidence" value="ECO:0007669"/>
    <property type="project" value="TreeGrafter"/>
</dbReference>
<feature type="compositionally biased region" description="Polar residues" evidence="16">
    <location>
        <begin position="495"/>
        <end position="506"/>
    </location>
</feature>
<dbReference type="SMART" id="SM00541">
    <property type="entry name" value="FYRN"/>
    <property type="match status" value="1"/>
</dbReference>
<comment type="subcellular location">
    <subcellularLocation>
        <location evidence="1">Nucleus</location>
    </subcellularLocation>
</comment>
<protein>
    <submittedName>
        <fullName evidence="20">Putative histone-lysine n-methyltransferase mll3</fullName>
    </submittedName>
</protein>
<feature type="compositionally biased region" description="Low complexity" evidence="16">
    <location>
        <begin position="442"/>
        <end position="451"/>
    </location>
</feature>
<feature type="region of interest" description="Disordered" evidence="16">
    <location>
        <begin position="2350"/>
        <end position="2474"/>
    </location>
</feature>
<evidence type="ECO:0000256" key="15">
    <source>
        <dbReference type="SAM" id="Coils"/>
    </source>
</evidence>
<dbReference type="GO" id="GO:0005700">
    <property type="term" value="C:polytene chromosome"/>
    <property type="evidence" value="ECO:0007669"/>
    <property type="project" value="UniProtKB-ARBA"/>
</dbReference>
<evidence type="ECO:0000256" key="2">
    <source>
        <dbReference type="ARBA" id="ARBA00022553"/>
    </source>
</evidence>
<feature type="compositionally biased region" description="Basic and acidic residues" evidence="16">
    <location>
        <begin position="2807"/>
        <end position="2826"/>
    </location>
</feature>